<evidence type="ECO:0000313" key="16">
    <source>
        <dbReference type="EMBL" id="TMN23624.1"/>
    </source>
</evidence>
<dbReference type="EC" id="4.3.3.7" evidence="4 12"/>
<dbReference type="CDD" id="cd00950">
    <property type="entry name" value="DHDPS"/>
    <property type="match status" value="1"/>
</dbReference>
<dbReference type="InterPro" id="IPR013785">
    <property type="entry name" value="Aldolase_TIM"/>
</dbReference>
<dbReference type="PROSITE" id="PS00665">
    <property type="entry name" value="DHDPS_1"/>
    <property type="match status" value="1"/>
</dbReference>
<dbReference type="RefSeq" id="WP_138604517.1">
    <property type="nucleotide sequence ID" value="NZ_VCIA01000001.1"/>
</dbReference>
<reference evidence="16 17" key="1">
    <citation type="submission" date="2019-05" db="EMBL/GenBank/DDBJ databases">
        <title>Genomic analysis of Lentibacillus sp. NKC220-2.</title>
        <authorList>
            <person name="Oh Y.J."/>
        </authorList>
    </citation>
    <scope>NUCLEOTIDE SEQUENCE [LARGE SCALE GENOMIC DNA]</scope>
    <source>
        <strain evidence="16 17">NKC220-2</strain>
    </source>
</reference>
<dbReference type="PIRSF" id="PIRSF001365">
    <property type="entry name" value="DHDPS"/>
    <property type="match status" value="1"/>
</dbReference>
<evidence type="ECO:0000256" key="15">
    <source>
        <dbReference type="PIRSR" id="PIRSR001365-2"/>
    </source>
</evidence>
<dbReference type="GO" id="GO:0009089">
    <property type="term" value="P:lysine biosynthetic process via diaminopimelate"/>
    <property type="evidence" value="ECO:0007669"/>
    <property type="project" value="UniProtKB-UniRule"/>
</dbReference>
<dbReference type="PANTHER" id="PTHR12128">
    <property type="entry name" value="DIHYDRODIPICOLINATE SYNTHASE"/>
    <property type="match status" value="1"/>
</dbReference>
<comment type="catalytic activity">
    <reaction evidence="11 12">
        <text>L-aspartate 4-semialdehyde + pyruvate = (2S,4S)-4-hydroxy-2,3,4,5-tetrahydrodipicolinate + H2O + H(+)</text>
        <dbReference type="Rhea" id="RHEA:34171"/>
        <dbReference type="ChEBI" id="CHEBI:15361"/>
        <dbReference type="ChEBI" id="CHEBI:15377"/>
        <dbReference type="ChEBI" id="CHEBI:15378"/>
        <dbReference type="ChEBI" id="CHEBI:67139"/>
        <dbReference type="ChEBI" id="CHEBI:537519"/>
        <dbReference type="EC" id="4.3.3.7"/>
    </reaction>
</comment>
<feature type="active site" description="Proton donor/acceptor" evidence="12 14">
    <location>
        <position position="134"/>
    </location>
</feature>
<evidence type="ECO:0000256" key="9">
    <source>
        <dbReference type="ARBA" id="ARBA00023239"/>
    </source>
</evidence>
<dbReference type="PANTHER" id="PTHR12128:SF66">
    <property type="entry name" value="4-HYDROXY-2-OXOGLUTARATE ALDOLASE, MITOCHONDRIAL"/>
    <property type="match status" value="1"/>
</dbReference>
<dbReference type="GO" id="GO:0019877">
    <property type="term" value="P:diaminopimelate biosynthetic process"/>
    <property type="evidence" value="ECO:0007669"/>
    <property type="project" value="UniProtKB-UniRule"/>
</dbReference>
<dbReference type="Proteomes" id="UP000306980">
    <property type="component" value="Unassembled WGS sequence"/>
</dbReference>
<evidence type="ECO:0000256" key="1">
    <source>
        <dbReference type="ARBA" id="ARBA00003294"/>
    </source>
</evidence>
<evidence type="ECO:0000256" key="12">
    <source>
        <dbReference type="HAMAP-Rule" id="MF_00418"/>
    </source>
</evidence>
<feature type="binding site" evidence="12 15">
    <location>
        <position position="46"/>
    </location>
    <ligand>
        <name>pyruvate</name>
        <dbReference type="ChEBI" id="CHEBI:15361"/>
    </ligand>
</feature>
<dbReference type="InterPro" id="IPR020625">
    <property type="entry name" value="Schiff_base-form_aldolases_AS"/>
</dbReference>
<evidence type="ECO:0000256" key="4">
    <source>
        <dbReference type="ARBA" id="ARBA00012086"/>
    </source>
</evidence>
<dbReference type="OrthoDB" id="9782828at2"/>
<dbReference type="Gene3D" id="3.20.20.70">
    <property type="entry name" value="Aldolase class I"/>
    <property type="match status" value="1"/>
</dbReference>
<dbReference type="NCBIfam" id="TIGR00674">
    <property type="entry name" value="dapA"/>
    <property type="match status" value="1"/>
</dbReference>
<evidence type="ECO:0000313" key="17">
    <source>
        <dbReference type="Proteomes" id="UP000306980"/>
    </source>
</evidence>
<dbReference type="UniPathway" id="UPA00034">
    <property type="reaction ID" value="UER00017"/>
</dbReference>
<evidence type="ECO:0000256" key="3">
    <source>
        <dbReference type="ARBA" id="ARBA00007592"/>
    </source>
</evidence>
<dbReference type="Pfam" id="PF00701">
    <property type="entry name" value="DHDPS"/>
    <property type="match status" value="1"/>
</dbReference>
<keyword evidence="6 12" id="KW-0028">Amino-acid biosynthesis</keyword>
<comment type="similarity">
    <text evidence="3 12 13">Belongs to the DapA family.</text>
</comment>
<evidence type="ECO:0000256" key="11">
    <source>
        <dbReference type="ARBA" id="ARBA00047836"/>
    </source>
</evidence>
<comment type="subunit">
    <text evidence="12">Homotetramer; dimer of dimers.</text>
</comment>
<dbReference type="InterPro" id="IPR002220">
    <property type="entry name" value="DapA-like"/>
</dbReference>
<keyword evidence="9 12" id="KW-0456">Lyase</keyword>
<dbReference type="SUPFAM" id="SSF51569">
    <property type="entry name" value="Aldolase"/>
    <property type="match status" value="1"/>
</dbReference>
<name>A0A5S3QNW6_9BACI</name>
<evidence type="ECO:0000256" key="5">
    <source>
        <dbReference type="ARBA" id="ARBA00022490"/>
    </source>
</evidence>
<feature type="site" description="Part of a proton relay during catalysis" evidence="12">
    <location>
        <position position="108"/>
    </location>
</feature>
<evidence type="ECO:0000256" key="6">
    <source>
        <dbReference type="ARBA" id="ARBA00022605"/>
    </source>
</evidence>
<dbReference type="InterPro" id="IPR005263">
    <property type="entry name" value="DapA"/>
</dbReference>
<evidence type="ECO:0000256" key="10">
    <source>
        <dbReference type="ARBA" id="ARBA00023270"/>
    </source>
</evidence>
<evidence type="ECO:0000256" key="7">
    <source>
        <dbReference type="ARBA" id="ARBA00022915"/>
    </source>
</evidence>
<comment type="function">
    <text evidence="1 12">Catalyzes the condensation of (S)-aspartate-beta-semialdehyde [(S)-ASA] and pyruvate to 4-hydroxy-tetrahydrodipicolinate (HTPA).</text>
</comment>
<dbReference type="GO" id="GO:0005829">
    <property type="term" value="C:cytosol"/>
    <property type="evidence" value="ECO:0007669"/>
    <property type="project" value="TreeGrafter"/>
</dbReference>
<dbReference type="PRINTS" id="PR00146">
    <property type="entry name" value="DHPICSNTHASE"/>
</dbReference>
<dbReference type="SMART" id="SM01130">
    <property type="entry name" value="DHDPS"/>
    <property type="match status" value="1"/>
</dbReference>
<accession>A0A5S3QNW6</accession>
<dbReference type="AlphaFoldDB" id="A0A5S3QNW6"/>
<proteinExistence type="inferred from homology"/>
<evidence type="ECO:0000256" key="14">
    <source>
        <dbReference type="PIRSR" id="PIRSR001365-1"/>
    </source>
</evidence>
<dbReference type="HAMAP" id="MF_00418">
    <property type="entry name" value="DapA"/>
    <property type="match status" value="1"/>
</dbReference>
<evidence type="ECO:0000256" key="2">
    <source>
        <dbReference type="ARBA" id="ARBA00005120"/>
    </source>
</evidence>
<dbReference type="GO" id="GO:0008840">
    <property type="term" value="F:4-hydroxy-tetrahydrodipicolinate synthase activity"/>
    <property type="evidence" value="ECO:0007669"/>
    <property type="project" value="UniProtKB-UniRule"/>
</dbReference>
<evidence type="ECO:0000256" key="13">
    <source>
        <dbReference type="PIRNR" id="PIRNR001365"/>
    </source>
</evidence>
<keyword evidence="10 12" id="KW-0704">Schiff base</keyword>
<sequence length="291" mass="31307">MDFGRILTAMVTPFDEHGQIDLDKTDQLIEHLLDNGSDGLVAGGTTGESPTLTKQEKITLFRHIVKTVNNRVPVIAGTGSNDTAASIALTKEVETLGVDGIMLVAPYYNKPNPEGLYQHFAAIARETTLPVMLYNIPGRSVVKMDADTIIRLSEMENIVSVKEASGDLDQVSKIIEHTADDFSVYSGEDSISLPMMSVGADGVVSVASHIAGNEMQDMVHAYQLGETVRAASIHRKLVPIMNGLFAQPSPAPVKTALNMKGIDVGNVRLPLVSLTDSEKDTLKNLLKNIGI</sequence>
<comment type="caution">
    <text evidence="12">Was originally thought to be a dihydrodipicolinate synthase (DHDPS), catalyzing the condensation of (S)-aspartate-beta-semialdehyde [(S)-ASA] and pyruvate to dihydrodipicolinate (DHDP). However, it was shown in E.coli that the product of the enzymatic reaction is not dihydrodipicolinate but in fact (4S)-4-hydroxy-2,3,4,5-tetrahydro-(2S)-dipicolinic acid (HTPA), and that the consecutive dehydration reaction leading to DHDP is not spontaneous but catalyzed by DapB.</text>
</comment>
<feature type="binding site" evidence="12 15">
    <location>
        <position position="204"/>
    </location>
    <ligand>
        <name>pyruvate</name>
        <dbReference type="ChEBI" id="CHEBI:15361"/>
    </ligand>
</feature>
<dbReference type="EMBL" id="VCIA01000001">
    <property type="protein sequence ID" value="TMN23624.1"/>
    <property type="molecule type" value="Genomic_DNA"/>
</dbReference>
<evidence type="ECO:0000256" key="8">
    <source>
        <dbReference type="ARBA" id="ARBA00023154"/>
    </source>
</evidence>
<gene>
    <name evidence="12 16" type="primary">dapA</name>
    <name evidence="16" type="ORF">FFL34_17085</name>
</gene>
<dbReference type="PROSITE" id="PS00666">
    <property type="entry name" value="DHDPS_2"/>
    <property type="match status" value="1"/>
</dbReference>
<comment type="subcellular location">
    <subcellularLocation>
        <location evidence="12">Cytoplasm</location>
    </subcellularLocation>
</comment>
<keyword evidence="7 12" id="KW-0220">Diaminopimelate biosynthesis</keyword>
<keyword evidence="8 12" id="KW-0457">Lysine biosynthesis</keyword>
<feature type="site" description="Part of a proton relay during catalysis" evidence="12">
    <location>
        <position position="45"/>
    </location>
</feature>
<comment type="caution">
    <text evidence="16">The sequence shown here is derived from an EMBL/GenBank/DDBJ whole genome shotgun (WGS) entry which is preliminary data.</text>
</comment>
<feature type="active site" description="Schiff-base intermediate with substrate" evidence="12 14">
    <location>
        <position position="162"/>
    </location>
</feature>
<protein>
    <recommendedName>
        <fullName evidence="4 12">4-hydroxy-tetrahydrodipicolinate synthase</fullName>
        <shortName evidence="12">HTPA synthase</shortName>
        <ecNumber evidence="4 12">4.3.3.7</ecNumber>
    </recommendedName>
</protein>
<comment type="pathway">
    <text evidence="2 12">Amino-acid biosynthesis; L-lysine biosynthesis via DAP pathway; (S)-tetrahydrodipicolinate from L-aspartate: step 3/4.</text>
</comment>
<organism evidence="16 17">
    <name type="scientific">Lentibacillus cibarius</name>
    <dbReference type="NCBI Taxonomy" id="2583219"/>
    <lineage>
        <taxon>Bacteria</taxon>
        <taxon>Bacillati</taxon>
        <taxon>Bacillota</taxon>
        <taxon>Bacilli</taxon>
        <taxon>Bacillales</taxon>
        <taxon>Bacillaceae</taxon>
        <taxon>Lentibacillus</taxon>
    </lineage>
</organism>
<dbReference type="InterPro" id="IPR020624">
    <property type="entry name" value="Schiff_base-form_aldolases_CS"/>
</dbReference>
<keyword evidence="5 12" id="KW-0963">Cytoplasm</keyword>